<dbReference type="Proteomes" id="UP000271272">
    <property type="component" value="Unassembled WGS sequence"/>
</dbReference>
<dbReference type="InterPro" id="IPR036457">
    <property type="entry name" value="PPM-type-like_dom_sf"/>
</dbReference>
<dbReference type="EMBL" id="RQZC01000001">
    <property type="protein sequence ID" value="RRD31035.1"/>
    <property type="molecule type" value="Genomic_DNA"/>
</dbReference>
<dbReference type="CDD" id="cd00143">
    <property type="entry name" value="PP2Cc"/>
    <property type="match status" value="1"/>
</dbReference>
<dbReference type="SUPFAM" id="SSF81606">
    <property type="entry name" value="PP2C-like"/>
    <property type="match status" value="1"/>
</dbReference>
<feature type="domain" description="PPM-type phosphatase" evidence="1">
    <location>
        <begin position="2"/>
        <end position="247"/>
    </location>
</feature>
<proteinExistence type="predicted"/>
<sequence length="258" mass="26332">MSAGAATDVGRLRTVNEDGYLAVNPAFVVVDGMGGHAAGQAAAQAALEELYALAGATITSIDPILGAVSAAQESIIAIPSHAAFLPGATIAGVIMALLGPQGSEPAAQEAPARPTWLVFNIGDARVYLLRDNIMSQITRDHSQVQVLIDTGQLTPEQARHDPRRNVVTRALGGGIADSAIPDLYSVPVQAGDRMLVCSDGLSDELDDDALATILAAGFPPQRTAELLVAASLEEGGHDNSTAVVVDALAADGSAQVPA</sequence>
<dbReference type="SMART" id="SM00332">
    <property type="entry name" value="PP2Cc"/>
    <property type="match status" value="1"/>
</dbReference>
<dbReference type="RefSeq" id="WP_124932945.1">
    <property type="nucleotide sequence ID" value="NZ_JAGFOU010000001.1"/>
</dbReference>
<reference evidence="2 3" key="1">
    <citation type="submission" date="2018-11" db="EMBL/GenBank/DDBJ databases">
        <title>Genomes From Bacteria Associated with the Canine Oral Cavity: a Test Case for Automated Genome-Based Taxonomic Assignment.</title>
        <authorList>
            <person name="Coil D.A."/>
            <person name="Jospin G."/>
            <person name="Darling A.E."/>
            <person name="Wallis C."/>
            <person name="Davis I.J."/>
            <person name="Harris S."/>
            <person name="Eisen J.A."/>
            <person name="Holcombe L.J."/>
            <person name="O'Flynn C."/>
        </authorList>
    </citation>
    <scope>NUCLEOTIDE SEQUENCE [LARGE SCALE GENOMIC DNA]</scope>
    <source>
        <strain evidence="2 3">OH5050</strain>
    </source>
</reference>
<evidence type="ECO:0000313" key="3">
    <source>
        <dbReference type="Proteomes" id="UP000271272"/>
    </source>
</evidence>
<dbReference type="PANTHER" id="PTHR13832:SF827">
    <property type="entry name" value="PROTEIN PHOSPHATASE 1L"/>
    <property type="match status" value="1"/>
</dbReference>
<dbReference type="GO" id="GO:0004722">
    <property type="term" value="F:protein serine/threonine phosphatase activity"/>
    <property type="evidence" value="ECO:0007669"/>
    <property type="project" value="InterPro"/>
</dbReference>
<dbReference type="PROSITE" id="PS51746">
    <property type="entry name" value="PPM_2"/>
    <property type="match status" value="1"/>
</dbReference>
<keyword evidence="3" id="KW-1185">Reference proteome</keyword>
<dbReference type="PANTHER" id="PTHR13832">
    <property type="entry name" value="PROTEIN PHOSPHATASE 2C"/>
    <property type="match status" value="1"/>
</dbReference>
<dbReference type="InterPro" id="IPR001932">
    <property type="entry name" value="PPM-type_phosphatase-like_dom"/>
</dbReference>
<name>A0A3P1VCD2_9ACTO</name>
<dbReference type="Gene3D" id="3.60.40.10">
    <property type="entry name" value="PPM-type phosphatase domain"/>
    <property type="match status" value="1"/>
</dbReference>
<protein>
    <submittedName>
        <fullName evidence="2">Serine/threonine-protein phosphatase</fullName>
    </submittedName>
</protein>
<organism evidence="2 3">
    <name type="scientific">Actinomyces bowdenii</name>
    <dbReference type="NCBI Taxonomy" id="131109"/>
    <lineage>
        <taxon>Bacteria</taxon>
        <taxon>Bacillati</taxon>
        <taxon>Actinomycetota</taxon>
        <taxon>Actinomycetes</taxon>
        <taxon>Actinomycetales</taxon>
        <taxon>Actinomycetaceae</taxon>
        <taxon>Actinomyces</taxon>
    </lineage>
</organism>
<dbReference type="Pfam" id="PF13672">
    <property type="entry name" value="PP2C_2"/>
    <property type="match status" value="1"/>
</dbReference>
<accession>A0A3P1VCD2</accession>
<evidence type="ECO:0000313" key="2">
    <source>
        <dbReference type="EMBL" id="RRD31035.1"/>
    </source>
</evidence>
<evidence type="ECO:0000259" key="1">
    <source>
        <dbReference type="PROSITE" id="PS51746"/>
    </source>
</evidence>
<dbReference type="OrthoDB" id="9801841at2"/>
<dbReference type="InterPro" id="IPR015655">
    <property type="entry name" value="PP2C"/>
</dbReference>
<dbReference type="SMART" id="SM00331">
    <property type="entry name" value="PP2C_SIG"/>
    <property type="match status" value="1"/>
</dbReference>
<dbReference type="AlphaFoldDB" id="A0A3P1VCD2"/>
<gene>
    <name evidence="2" type="ORF">EII10_02375</name>
</gene>
<comment type="caution">
    <text evidence="2">The sequence shown here is derived from an EMBL/GenBank/DDBJ whole genome shotgun (WGS) entry which is preliminary data.</text>
</comment>